<organism evidence="1 2">
    <name type="scientific">Candidatus Devosia phytovorans</name>
    <dbReference type="NCBI Taxonomy" id="3121372"/>
    <lineage>
        <taxon>Bacteria</taxon>
        <taxon>Pseudomonadati</taxon>
        <taxon>Pseudomonadota</taxon>
        <taxon>Alphaproteobacteria</taxon>
        <taxon>Hyphomicrobiales</taxon>
        <taxon>Devosiaceae</taxon>
        <taxon>Devosia</taxon>
    </lineage>
</organism>
<dbReference type="EMBL" id="CP119312">
    <property type="protein sequence ID" value="WEK05501.1"/>
    <property type="molecule type" value="Genomic_DNA"/>
</dbReference>
<protein>
    <submittedName>
        <fullName evidence="1">Uncharacterized protein</fullName>
    </submittedName>
</protein>
<evidence type="ECO:0000313" key="2">
    <source>
        <dbReference type="Proteomes" id="UP001217476"/>
    </source>
</evidence>
<proteinExistence type="predicted"/>
<dbReference type="Proteomes" id="UP001217476">
    <property type="component" value="Chromosome"/>
</dbReference>
<evidence type="ECO:0000313" key="1">
    <source>
        <dbReference type="EMBL" id="WEK05501.1"/>
    </source>
</evidence>
<dbReference type="AlphaFoldDB" id="A0AAJ5VV72"/>
<reference evidence="1" key="1">
    <citation type="submission" date="2023-03" db="EMBL/GenBank/DDBJ databases">
        <title>Andean soil-derived lignocellulolytic bacterial consortium as a source of novel taxa and putative plastic-active enzymes.</title>
        <authorList>
            <person name="Diaz-Garcia L."/>
            <person name="Chuvochina M."/>
            <person name="Feuerriegel G."/>
            <person name="Bunk B."/>
            <person name="Sproer C."/>
            <person name="Streit W.R."/>
            <person name="Rodriguez L.M."/>
            <person name="Overmann J."/>
            <person name="Jimenez D.J."/>
        </authorList>
    </citation>
    <scope>NUCLEOTIDE SEQUENCE</scope>
    <source>
        <strain evidence="1">MAG 4196</strain>
    </source>
</reference>
<gene>
    <name evidence="1" type="ORF">P0Y65_04385</name>
</gene>
<sequence>MKPSYVLAKDHLQRAASILQGSDSRTRQLRYIIERTIVLINEAEDDDAPAQVINNVLEISRFRDHRAGMD</sequence>
<name>A0AAJ5VV72_9HYPH</name>
<accession>A0AAJ5VV72</accession>